<proteinExistence type="predicted"/>
<dbReference type="InterPro" id="IPR010626">
    <property type="entry name" value="DUF1217"/>
</dbReference>
<sequence length="767" mass="85196">MVSTYLSYDLVSRDLQASLKRVSKQTDVSREADYYKANIAKVTSVDDFLNNTRLYNYAMKAYGLSDMAYAKAFMRKVLESDLSDTNSFANKLTDSRYRDFARAFNFSSDEKTAQSSTQIDAMLGLYNSTMVSEGDAVTTETNYFNAMMGEIGNVDDLLNNDRLRSYLFTSYGISENYYSRTLLRGVLSSDTSDPASYINQTLGPQRTTLNTQLTDAQTRLDATTDATARAKIETEITGYEAKLATLQNYFDMADAFQFKADGTVPAGGAQTSAQKATINDLYLSKQERVSTATALNDANYFKQKMATVDNVTDIIGDTRLYKFIKTAYGLTGITVVTSTIEQILTSDLTDPNSYANRFGKSNPAYLQLAKDFNFKTDGTVTAGSAQTTTQQDSTVNRYYSTYNDAQDAADEKAATAYQKAIGNIKTVSDFMNNKDVYTFALKAVGIDPSEVSVNTMKRALTSDLNDSKSYIYTLKDDRFVQLAKSFNFDTKGNVKAPLTAQPQGTITSIGSEYTIKMTRFLTDTAKDKAKTDAAAEVKYYSTKMMTMQSPSEFINDSRLVKVLLTAYDIDPSSVSKDFLKQVFSSDLNDPKSFVNTQKNTAWAEILGTFNFDTKGKLAERPATGIQSQGKVLETEHKYTRQTLEEEQGESNNGVRLALYFERMSHSITSAYDILGDTALLEFFRVTYQLPENFSNLDVDKQAALVKKYMKLEDLKDPSKVAKMVNKFTVMYDVQNSDASSSALSILTGNGNTVGISADLLYSLSQNR</sequence>
<evidence type="ECO:0000313" key="1">
    <source>
        <dbReference type="EMBL" id="TRL39330.1"/>
    </source>
</evidence>
<dbReference type="Pfam" id="PF06748">
    <property type="entry name" value="DUF1217"/>
    <property type="match status" value="3"/>
</dbReference>
<protein>
    <submittedName>
        <fullName evidence="1">DUF1217 domain-containing protein</fullName>
    </submittedName>
</protein>
<accession>A0A549TBS1</accession>
<dbReference type="InterPro" id="IPR023157">
    <property type="entry name" value="AGR-C-984p-like_sf"/>
</dbReference>
<evidence type="ECO:0000313" key="2">
    <source>
        <dbReference type="Proteomes" id="UP000316801"/>
    </source>
</evidence>
<dbReference type="EMBL" id="VJMG01000021">
    <property type="protein sequence ID" value="TRL39330.1"/>
    <property type="molecule type" value="Genomic_DNA"/>
</dbReference>
<dbReference type="Proteomes" id="UP000316801">
    <property type="component" value="Unassembled WGS sequence"/>
</dbReference>
<name>A0A549TBS1_9HYPH</name>
<organism evidence="1 2">
    <name type="scientific">Rhizobium straminoryzae</name>
    <dbReference type="NCBI Taxonomy" id="1387186"/>
    <lineage>
        <taxon>Bacteria</taxon>
        <taxon>Pseudomonadati</taxon>
        <taxon>Pseudomonadota</taxon>
        <taxon>Alphaproteobacteria</taxon>
        <taxon>Hyphomicrobiales</taxon>
        <taxon>Rhizobiaceae</taxon>
        <taxon>Rhizobium/Agrobacterium group</taxon>
        <taxon>Rhizobium</taxon>
    </lineage>
</organism>
<dbReference type="AlphaFoldDB" id="A0A549TBS1"/>
<dbReference type="Gene3D" id="1.10.3700.10">
    <property type="entry name" value="AGR C 984p-like"/>
    <property type="match status" value="4"/>
</dbReference>
<dbReference type="RefSeq" id="WP_143124909.1">
    <property type="nucleotide sequence ID" value="NZ_VJMG01000021.1"/>
</dbReference>
<comment type="caution">
    <text evidence="1">The sequence shown here is derived from an EMBL/GenBank/DDBJ whole genome shotgun (WGS) entry which is preliminary data.</text>
</comment>
<keyword evidence="2" id="KW-1185">Reference proteome</keyword>
<dbReference type="SUPFAM" id="SSF158837">
    <property type="entry name" value="AGR C 984p-like"/>
    <property type="match status" value="5"/>
</dbReference>
<reference evidence="1 2" key="1">
    <citation type="submission" date="2019-07" db="EMBL/GenBank/DDBJ databases">
        <title>Ln-dependent methylotrophs.</title>
        <authorList>
            <person name="Tani A."/>
        </authorList>
    </citation>
    <scope>NUCLEOTIDE SEQUENCE [LARGE SCALE GENOMIC DNA]</scope>
    <source>
        <strain evidence="1 2">SM12</strain>
    </source>
</reference>
<gene>
    <name evidence="1" type="ORF">FNA46_09270</name>
</gene>